<evidence type="ECO:0000313" key="8">
    <source>
        <dbReference type="EMBL" id="VDP47649.1"/>
    </source>
</evidence>
<sequence length="199" mass="23279">RAGNRETCEFSRNHELQVQNRKRYSTWRLRITEKAETTDLQKFIHTHPSDIYTIHLLKKGIALNGTRLYHVRTRKLTEVPVKQTVPPTAILYISSNHPHLERLKHTIHVVNVVKAPAHDIHVMMLHKHGHSLGGLPPIFWYSLIFLIAVFHLFLFKLIYNEYFHAHVQKPISARRDRYETPYTSILIAESSSLPNPCKK</sequence>
<comment type="subcellular location">
    <subcellularLocation>
        <location evidence="1">Membrane</location>
        <topology evidence="1">Single-pass type I membrane protein</topology>
    </subcellularLocation>
</comment>
<evidence type="ECO:0000313" key="9">
    <source>
        <dbReference type="Proteomes" id="UP000270296"/>
    </source>
</evidence>
<evidence type="ECO:0000256" key="1">
    <source>
        <dbReference type="ARBA" id="ARBA00004479"/>
    </source>
</evidence>
<accession>A0A183J919</accession>
<organism evidence="10">
    <name type="scientific">Soboliphyme baturini</name>
    <dbReference type="NCBI Taxonomy" id="241478"/>
    <lineage>
        <taxon>Eukaryota</taxon>
        <taxon>Metazoa</taxon>
        <taxon>Ecdysozoa</taxon>
        <taxon>Nematoda</taxon>
        <taxon>Enoplea</taxon>
        <taxon>Dorylaimia</taxon>
        <taxon>Dioctophymatida</taxon>
        <taxon>Dioctophymatoidea</taxon>
        <taxon>Soboliphymatidae</taxon>
        <taxon>Soboliphyme</taxon>
    </lineage>
</organism>
<feature type="transmembrane region" description="Helical" evidence="7">
    <location>
        <begin position="138"/>
        <end position="159"/>
    </location>
</feature>
<dbReference type="InterPro" id="IPR018795">
    <property type="entry name" value="K2013-like"/>
</dbReference>
<dbReference type="EMBL" id="UZAM01017567">
    <property type="protein sequence ID" value="VDP47649.1"/>
    <property type="molecule type" value="Genomic_DNA"/>
</dbReference>
<evidence type="ECO:0000256" key="6">
    <source>
        <dbReference type="ARBA" id="ARBA00023180"/>
    </source>
</evidence>
<name>A0A183J919_9BILA</name>
<keyword evidence="3" id="KW-0732">Signal</keyword>
<evidence type="ECO:0000256" key="2">
    <source>
        <dbReference type="ARBA" id="ARBA00022692"/>
    </source>
</evidence>
<evidence type="ECO:0000256" key="7">
    <source>
        <dbReference type="SAM" id="Phobius"/>
    </source>
</evidence>
<evidence type="ECO:0000256" key="5">
    <source>
        <dbReference type="ARBA" id="ARBA00023136"/>
    </source>
</evidence>
<reference evidence="8 9" key="2">
    <citation type="submission" date="2018-11" db="EMBL/GenBank/DDBJ databases">
        <authorList>
            <consortium name="Pathogen Informatics"/>
        </authorList>
    </citation>
    <scope>NUCLEOTIDE SEQUENCE [LARGE SCALE GENOMIC DNA]</scope>
</reference>
<dbReference type="AlphaFoldDB" id="A0A183J919"/>
<proteinExistence type="predicted"/>
<keyword evidence="2 7" id="KW-0812">Transmembrane</keyword>
<dbReference type="WBParaSite" id="SBAD_0001277301-mRNA-1">
    <property type="protein sequence ID" value="SBAD_0001277301-mRNA-1"/>
    <property type="gene ID" value="SBAD_0001277301"/>
</dbReference>
<dbReference type="GO" id="GO:0016020">
    <property type="term" value="C:membrane"/>
    <property type="evidence" value="ECO:0007669"/>
    <property type="project" value="UniProtKB-SubCell"/>
</dbReference>
<dbReference type="OrthoDB" id="10017443at2759"/>
<dbReference type="Pfam" id="PF10222">
    <property type="entry name" value="DUF2152"/>
    <property type="match status" value="1"/>
</dbReference>
<keyword evidence="5 7" id="KW-0472">Membrane</keyword>
<evidence type="ECO:0000313" key="10">
    <source>
        <dbReference type="WBParaSite" id="SBAD_0001277301-mRNA-1"/>
    </source>
</evidence>
<evidence type="ECO:0000256" key="4">
    <source>
        <dbReference type="ARBA" id="ARBA00022989"/>
    </source>
</evidence>
<dbReference type="PANTHER" id="PTHR31386:SF2">
    <property type="entry name" value="SIMILAR TO RIKEN CDNA 2510039O18"/>
    <property type="match status" value="1"/>
</dbReference>
<reference evidence="10" key="1">
    <citation type="submission" date="2016-06" db="UniProtKB">
        <authorList>
            <consortium name="WormBaseParasite"/>
        </authorList>
    </citation>
    <scope>IDENTIFICATION</scope>
</reference>
<keyword evidence="9" id="KW-1185">Reference proteome</keyword>
<gene>
    <name evidence="8" type="ORF">SBAD_LOCUS12367</name>
</gene>
<protein>
    <submittedName>
        <fullName evidence="10">Glycoprotein</fullName>
    </submittedName>
</protein>
<evidence type="ECO:0000256" key="3">
    <source>
        <dbReference type="ARBA" id="ARBA00022729"/>
    </source>
</evidence>
<dbReference type="PANTHER" id="PTHR31386">
    <property type="entry name" value="UNCHARACTERIZED PROTEIN KIAA2013"/>
    <property type="match status" value="1"/>
</dbReference>
<keyword evidence="6" id="KW-0325">Glycoprotein</keyword>
<keyword evidence="4 7" id="KW-1133">Transmembrane helix</keyword>
<dbReference type="Proteomes" id="UP000270296">
    <property type="component" value="Unassembled WGS sequence"/>
</dbReference>